<feature type="domain" description="Methyltransferase type 11" evidence="1">
    <location>
        <begin position="92"/>
        <end position="188"/>
    </location>
</feature>
<dbReference type="InterPro" id="IPR029063">
    <property type="entry name" value="SAM-dependent_MTases_sf"/>
</dbReference>
<keyword evidence="2" id="KW-0808">Transferase</keyword>
<protein>
    <submittedName>
        <fullName evidence="2">Putative methyltransferase</fullName>
    </submittedName>
</protein>
<dbReference type="STRING" id="1219043.SCH01S_25_00270"/>
<dbReference type="Gene3D" id="3.40.50.150">
    <property type="entry name" value="Vaccinia Virus protein VP39"/>
    <property type="match status" value="1"/>
</dbReference>
<evidence type="ECO:0000313" key="2">
    <source>
        <dbReference type="EMBL" id="GAO39047.1"/>
    </source>
</evidence>
<proteinExistence type="predicted"/>
<reference evidence="2 3" key="1">
    <citation type="submission" date="2015-04" db="EMBL/GenBank/DDBJ databases">
        <title>Whole genome shotgun sequence of Sphingomonas changbaiensis NBRC 104936.</title>
        <authorList>
            <person name="Katano-Makiyama Y."/>
            <person name="Hosoyama A."/>
            <person name="Hashimoto M."/>
            <person name="Noguchi M."/>
            <person name="Tsuchikane K."/>
            <person name="Ohji S."/>
            <person name="Yamazoe A."/>
            <person name="Ichikawa N."/>
            <person name="Kimura A."/>
            <person name="Fujita N."/>
        </authorList>
    </citation>
    <scope>NUCLEOTIDE SEQUENCE [LARGE SCALE GENOMIC DNA]</scope>
    <source>
        <strain evidence="2 3">NBRC 104936</strain>
    </source>
</reference>
<dbReference type="CDD" id="cd02440">
    <property type="entry name" value="AdoMet_MTases"/>
    <property type="match status" value="1"/>
</dbReference>
<dbReference type="EMBL" id="BBWU01000025">
    <property type="protein sequence ID" value="GAO39047.1"/>
    <property type="molecule type" value="Genomic_DNA"/>
</dbReference>
<evidence type="ECO:0000259" key="1">
    <source>
        <dbReference type="Pfam" id="PF08241"/>
    </source>
</evidence>
<dbReference type="SUPFAM" id="SSF53335">
    <property type="entry name" value="S-adenosyl-L-methionine-dependent methyltransferases"/>
    <property type="match status" value="1"/>
</dbReference>
<comment type="caution">
    <text evidence="2">The sequence shown here is derived from an EMBL/GenBank/DDBJ whole genome shotgun (WGS) entry which is preliminary data.</text>
</comment>
<dbReference type="Pfam" id="PF08241">
    <property type="entry name" value="Methyltransf_11"/>
    <property type="match status" value="1"/>
</dbReference>
<sequence length="284" mass="32736">MASDNIDALLERIDEIDLIENKAWLGELNQRKIAELEFHNRDRDPEFRAKAAESEDSFERFYGNKKYYDTIKRSKAYVDNWIAENARGKVFLDYACGNGHNALHAARSGAKLALGLDVSDVSVQNCRRFAAEQGLSNTRFFQADAENTKLPDNSVDAIMCSGMLHHLDLSYAFPELRRILKPGGKILCLESLEYNPAIKLYRMLTPDMRTDYEKAHILGFKDLRFARRFFDVRNVRYWHVVGYAGGKLTAVASLLDRLDRLFEKVPGVNWMAWIFTFELHKRAE</sequence>
<organism evidence="2 3">
    <name type="scientific">Sphingomonas changbaiensis NBRC 104936</name>
    <dbReference type="NCBI Taxonomy" id="1219043"/>
    <lineage>
        <taxon>Bacteria</taxon>
        <taxon>Pseudomonadati</taxon>
        <taxon>Pseudomonadota</taxon>
        <taxon>Alphaproteobacteria</taxon>
        <taxon>Sphingomonadales</taxon>
        <taxon>Sphingomonadaceae</taxon>
        <taxon>Sphingomonas</taxon>
    </lineage>
</organism>
<dbReference type="GO" id="GO:0032259">
    <property type="term" value="P:methylation"/>
    <property type="evidence" value="ECO:0007669"/>
    <property type="project" value="UniProtKB-KW"/>
</dbReference>
<evidence type="ECO:0000313" key="3">
    <source>
        <dbReference type="Proteomes" id="UP000033202"/>
    </source>
</evidence>
<dbReference type="RefSeq" id="WP_052733807.1">
    <property type="nucleotide sequence ID" value="NZ_BBWU01000025.1"/>
</dbReference>
<dbReference type="PANTHER" id="PTHR43591:SF24">
    <property type="entry name" value="2-METHOXY-6-POLYPRENYL-1,4-BENZOQUINOL METHYLASE, MITOCHONDRIAL"/>
    <property type="match status" value="1"/>
</dbReference>
<dbReference type="AlphaFoldDB" id="A0A0E9MMP8"/>
<name>A0A0E9MMP8_9SPHN</name>
<accession>A0A0E9MMP8</accession>
<gene>
    <name evidence="2" type="ORF">SCH01S_25_00270</name>
</gene>
<dbReference type="GO" id="GO:0008757">
    <property type="term" value="F:S-adenosylmethionine-dependent methyltransferase activity"/>
    <property type="evidence" value="ECO:0007669"/>
    <property type="project" value="InterPro"/>
</dbReference>
<keyword evidence="3" id="KW-1185">Reference proteome</keyword>
<dbReference type="InterPro" id="IPR013216">
    <property type="entry name" value="Methyltransf_11"/>
</dbReference>
<dbReference type="Proteomes" id="UP000033202">
    <property type="component" value="Unassembled WGS sequence"/>
</dbReference>
<keyword evidence="2" id="KW-0489">Methyltransferase</keyword>
<dbReference type="OrthoDB" id="9777830at2"/>
<dbReference type="PANTHER" id="PTHR43591">
    <property type="entry name" value="METHYLTRANSFERASE"/>
    <property type="match status" value="1"/>
</dbReference>